<gene>
    <name evidence="3" type="ORF">H735_28360</name>
</gene>
<dbReference type="Proteomes" id="UP000031586">
    <property type="component" value="Unassembled WGS sequence"/>
</dbReference>
<dbReference type="Pfam" id="PF05016">
    <property type="entry name" value="ParE_toxin"/>
    <property type="match status" value="1"/>
</dbReference>
<comment type="similarity">
    <text evidence="1">Belongs to the RelE toxin family.</text>
</comment>
<dbReference type="NCBIfam" id="TIGR02385">
    <property type="entry name" value="RelE_StbE"/>
    <property type="match status" value="1"/>
</dbReference>
<keyword evidence="2" id="KW-1277">Toxin-antitoxin system</keyword>
<evidence type="ECO:0000313" key="3">
    <source>
        <dbReference type="EMBL" id="KIF46849.1"/>
    </source>
</evidence>
<reference evidence="3 4" key="1">
    <citation type="submission" date="2014-07" db="EMBL/GenBank/DDBJ databases">
        <title>Unique and conserved regions in Vibrio harveyi and related species in comparison with the shrimp pathogen Vibrio harveyi CAIM 1792.</title>
        <authorList>
            <person name="Espinoza-Valles I."/>
            <person name="Vora G."/>
            <person name="Leekitcharoenphon P."/>
            <person name="Ussery D."/>
            <person name="Hoj L."/>
            <person name="Gomez-Gil B."/>
        </authorList>
    </citation>
    <scope>NUCLEOTIDE SEQUENCE [LARGE SCALE GENOMIC DNA]</scope>
    <source>
        <strain evidence="4">CAIM 1854 / LMG 25443</strain>
    </source>
</reference>
<proteinExistence type="inferred from homology"/>
<dbReference type="RefSeq" id="WP_020198197.1">
    <property type="nucleotide sequence ID" value="NZ_BAOH01000292.1"/>
</dbReference>
<accession>A0A0C1YS01</accession>
<evidence type="ECO:0000313" key="4">
    <source>
        <dbReference type="Proteomes" id="UP000031586"/>
    </source>
</evidence>
<dbReference type="EMBL" id="JPRD01000070">
    <property type="protein sequence ID" value="KIF46849.1"/>
    <property type="molecule type" value="Genomic_DNA"/>
</dbReference>
<dbReference type="PATRIC" id="fig|1229493.5.peg.5490"/>
<evidence type="ECO:0000256" key="1">
    <source>
        <dbReference type="ARBA" id="ARBA00006226"/>
    </source>
</evidence>
<organism evidence="3 4">
    <name type="scientific">Vibrio owensii CAIM 1854 = LMG 25443</name>
    <dbReference type="NCBI Taxonomy" id="1229493"/>
    <lineage>
        <taxon>Bacteria</taxon>
        <taxon>Pseudomonadati</taxon>
        <taxon>Pseudomonadota</taxon>
        <taxon>Gammaproteobacteria</taxon>
        <taxon>Vibrionales</taxon>
        <taxon>Vibrionaceae</taxon>
        <taxon>Vibrio</taxon>
    </lineage>
</organism>
<dbReference type="PANTHER" id="PTHR35601:SF1">
    <property type="entry name" value="TOXIN RELE"/>
    <property type="match status" value="1"/>
</dbReference>
<comment type="caution">
    <text evidence="3">The sequence shown here is derived from an EMBL/GenBank/DDBJ whole genome shotgun (WGS) entry which is preliminary data.</text>
</comment>
<sequence length="88" mass="10106">MTYDLVFTESALKEFKKLGGSVKAELVKQLKKVCENPHQPSKKLRGDLQGYYKIKLRASGYRAMYSVIDDVLVVEVIKVGKRDDIYKH</sequence>
<dbReference type="SUPFAM" id="SSF143011">
    <property type="entry name" value="RelE-like"/>
    <property type="match status" value="1"/>
</dbReference>
<dbReference type="AlphaFoldDB" id="A0A0C1YS01"/>
<dbReference type="InterPro" id="IPR007712">
    <property type="entry name" value="RelE/ParE_toxin"/>
</dbReference>
<dbReference type="Gene3D" id="3.30.2310.20">
    <property type="entry name" value="RelE-like"/>
    <property type="match status" value="1"/>
</dbReference>
<dbReference type="PANTHER" id="PTHR35601">
    <property type="entry name" value="TOXIN RELE"/>
    <property type="match status" value="1"/>
</dbReference>
<evidence type="ECO:0000256" key="2">
    <source>
        <dbReference type="ARBA" id="ARBA00022649"/>
    </source>
</evidence>
<protein>
    <submittedName>
        <fullName evidence="3">RelE-like toxin protein</fullName>
    </submittedName>
</protein>
<name>A0A0C1YS01_9VIBR</name>
<dbReference type="InterPro" id="IPR035093">
    <property type="entry name" value="RelE/ParE_toxin_dom_sf"/>
</dbReference>